<dbReference type="PROSITE" id="PS51257">
    <property type="entry name" value="PROKAR_LIPOPROTEIN"/>
    <property type="match status" value="1"/>
</dbReference>
<gene>
    <name evidence="1" type="ORF">LT85_1328</name>
</gene>
<proteinExistence type="predicted"/>
<dbReference type="AlphaFoldDB" id="A0A0A1F7H9"/>
<name>A0A0A1F7H9_9BURK</name>
<protein>
    <recommendedName>
        <fullName evidence="3">Lipoprotein</fullName>
    </recommendedName>
</protein>
<organism evidence="1 2">
    <name type="scientific">Collimonas arenae</name>
    <dbReference type="NCBI Taxonomy" id="279058"/>
    <lineage>
        <taxon>Bacteria</taxon>
        <taxon>Pseudomonadati</taxon>
        <taxon>Pseudomonadota</taxon>
        <taxon>Betaproteobacteria</taxon>
        <taxon>Burkholderiales</taxon>
        <taxon>Oxalobacteraceae</taxon>
        <taxon>Collimonas</taxon>
    </lineage>
</organism>
<dbReference type="KEGG" id="care:LT85_1328"/>
<dbReference type="EMBL" id="CP009962">
    <property type="protein sequence ID" value="AIY40486.1"/>
    <property type="molecule type" value="Genomic_DNA"/>
</dbReference>
<dbReference type="RefSeq" id="WP_038486810.1">
    <property type="nucleotide sequence ID" value="NZ_CP009962.1"/>
</dbReference>
<dbReference type="OrthoDB" id="8780525at2"/>
<keyword evidence="2" id="KW-1185">Reference proteome</keyword>
<sequence length="74" mass="7815">MKTLLICSLILPLVAACATGPDQDSAADARQETVYRTGSLIPTKKNPNLAVDTLNNEQARDMIGPPNVPKAPGQ</sequence>
<accession>A0A0A1F7H9</accession>
<evidence type="ECO:0000313" key="1">
    <source>
        <dbReference type="EMBL" id="AIY40486.1"/>
    </source>
</evidence>
<evidence type="ECO:0000313" key="2">
    <source>
        <dbReference type="Proteomes" id="UP000030302"/>
    </source>
</evidence>
<reference evidence="2" key="1">
    <citation type="journal article" date="2014" name="Soil Biol. Biochem.">
        <title>Structure and function of bacterial communities in ageing soils: Insights from the Mendocino ecological staircase.</title>
        <authorList>
            <person name="Uroz S."/>
            <person name="Tech J.J."/>
            <person name="Sawaya N.A."/>
            <person name="Frey-Klett P."/>
            <person name="Leveau J.H.J."/>
        </authorList>
    </citation>
    <scope>NUCLEOTIDE SEQUENCE [LARGE SCALE GENOMIC DNA]</scope>
    <source>
        <strain evidence="2">Cal35</strain>
    </source>
</reference>
<evidence type="ECO:0008006" key="3">
    <source>
        <dbReference type="Google" id="ProtNLM"/>
    </source>
</evidence>
<dbReference type="HOGENOM" id="CLU_2681326_0_0_4"/>
<dbReference type="Proteomes" id="UP000030302">
    <property type="component" value="Chromosome"/>
</dbReference>